<feature type="transmembrane region" description="Helical" evidence="1">
    <location>
        <begin position="156"/>
        <end position="180"/>
    </location>
</feature>
<gene>
    <name evidence="2" type="ORF">SAMN05892877_101303</name>
</gene>
<reference evidence="2 3" key="1">
    <citation type="submission" date="2017-08" db="EMBL/GenBank/DDBJ databases">
        <authorList>
            <person name="de Groot N.N."/>
        </authorList>
    </citation>
    <scope>NUCLEOTIDE SEQUENCE [LARGE SCALE GENOMIC DNA]</scope>
    <source>
        <strain evidence="2 3">JC85</strain>
    </source>
</reference>
<organism evidence="2 3">
    <name type="scientific">Rhizobium subbaraonis</name>
    <dbReference type="NCBI Taxonomy" id="908946"/>
    <lineage>
        <taxon>Bacteria</taxon>
        <taxon>Pseudomonadati</taxon>
        <taxon>Pseudomonadota</taxon>
        <taxon>Alphaproteobacteria</taxon>
        <taxon>Hyphomicrobiales</taxon>
        <taxon>Rhizobiaceae</taxon>
        <taxon>Rhizobium/Agrobacterium group</taxon>
        <taxon>Rhizobium</taxon>
    </lineage>
</organism>
<dbReference type="RefSeq" id="WP_097135737.1">
    <property type="nucleotide sequence ID" value="NZ_OBQD01000001.1"/>
</dbReference>
<evidence type="ECO:0000313" key="2">
    <source>
        <dbReference type="EMBL" id="SOC35333.1"/>
    </source>
</evidence>
<dbReference type="AlphaFoldDB" id="A0A285U0R8"/>
<protein>
    <submittedName>
        <fullName evidence="2">Uncharacterized membrane protein HdeD</fullName>
    </submittedName>
</protein>
<dbReference type="GO" id="GO:0005886">
    <property type="term" value="C:plasma membrane"/>
    <property type="evidence" value="ECO:0007669"/>
    <property type="project" value="TreeGrafter"/>
</dbReference>
<evidence type="ECO:0000256" key="1">
    <source>
        <dbReference type="SAM" id="Phobius"/>
    </source>
</evidence>
<feature type="transmembrane region" description="Helical" evidence="1">
    <location>
        <begin position="46"/>
        <end position="62"/>
    </location>
</feature>
<dbReference type="PANTHER" id="PTHR34989:SF1">
    <property type="entry name" value="PROTEIN HDED"/>
    <property type="match status" value="1"/>
</dbReference>
<dbReference type="InterPro" id="IPR005325">
    <property type="entry name" value="DUF308_memb"/>
</dbReference>
<accession>A0A285U0R8</accession>
<keyword evidence="3" id="KW-1185">Reference proteome</keyword>
<proteinExistence type="predicted"/>
<evidence type="ECO:0000313" key="3">
    <source>
        <dbReference type="Proteomes" id="UP000219167"/>
    </source>
</evidence>
<keyword evidence="1" id="KW-0812">Transmembrane</keyword>
<dbReference type="PANTHER" id="PTHR34989">
    <property type="entry name" value="PROTEIN HDED"/>
    <property type="match status" value="1"/>
</dbReference>
<sequence>MAVQSSIPRLSEVRGKWGWFVALGLALLVFGFIAAGNLLWATVVTVYYVGMLMIIGGAVYLAHAFQVKAWKDTIYWVLSALLYLAAGVLAFVNPQLTAKVLTLLMAWALIVSGLFRIWVAMRTRPDAGWGWLLAGGIVTALAGLVFLIGWPVNSLWLLGLFLAFDLAMQGWALIGFGLALRKA</sequence>
<feature type="transmembrane region" description="Helical" evidence="1">
    <location>
        <begin position="74"/>
        <end position="92"/>
    </location>
</feature>
<dbReference type="EMBL" id="OBQD01000001">
    <property type="protein sequence ID" value="SOC35333.1"/>
    <property type="molecule type" value="Genomic_DNA"/>
</dbReference>
<name>A0A285U0R8_9HYPH</name>
<dbReference type="InterPro" id="IPR052712">
    <property type="entry name" value="Acid_resist_chaperone_HdeD"/>
</dbReference>
<feature type="transmembrane region" description="Helical" evidence="1">
    <location>
        <begin position="131"/>
        <end position="150"/>
    </location>
</feature>
<dbReference type="Proteomes" id="UP000219167">
    <property type="component" value="Unassembled WGS sequence"/>
</dbReference>
<dbReference type="Pfam" id="PF03729">
    <property type="entry name" value="DUF308"/>
    <property type="match status" value="1"/>
</dbReference>
<feature type="transmembrane region" description="Helical" evidence="1">
    <location>
        <begin position="17"/>
        <end position="40"/>
    </location>
</feature>
<feature type="transmembrane region" description="Helical" evidence="1">
    <location>
        <begin position="98"/>
        <end position="119"/>
    </location>
</feature>
<keyword evidence="1" id="KW-1133">Transmembrane helix</keyword>
<dbReference type="OrthoDB" id="9815400at2"/>
<keyword evidence="1" id="KW-0472">Membrane</keyword>